<accession>A0ABR4AR80</accession>
<evidence type="ECO:0000313" key="7">
    <source>
        <dbReference type="EMBL" id="KAL2048202.1"/>
    </source>
</evidence>
<evidence type="ECO:0000256" key="3">
    <source>
        <dbReference type="ARBA" id="ARBA00022777"/>
    </source>
</evidence>
<keyword evidence="8" id="KW-1185">Reference proteome</keyword>
<dbReference type="Gene3D" id="2.60.200.30">
    <property type="entry name" value="Probable inorganic polyphosphate/atp-NAD kinase, domain 2"/>
    <property type="match status" value="1"/>
</dbReference>
<comment type="similarity">
    <text evidence="1">Belongs to the NAD kinase family.</text>
</comment>
<organism evidence="7 8">
    <name type="scientific">Stereocaulon virgatum</name>
    <dbReference type="NCBI Taxonomy" id="373712"/>
    <lineage>
        <taxon>Eukaryota</taxon>
        <taxon>Fungi</taxon>
        <taxon>Dikarya</taxon>
        <taxon>Ascomycota</taxon>
        <taxon>Pezizomycotina</taxon>
        <taxon>Lecanoromycetes</taxon>
        <taxon>OSLEUM clade</taxon>
        <taxon>Lecanoromycetidae</taxon>
        <taxon>Lecanorales</taxon>
        <taxon>Lecanorineae</taxon>
        <taxon>Stereocaulaceae</taxon>
        <taxon>Stereocaulon</taxon>
    </lineage>
</organism>
<evidence type="ECO:0000256" key="4">
    <source>
        <dbReference type="ARBA" id="ARBA00022857"/>
    </source>
</evidence>
<dbReference type="InterPro" id="IPR016064">
    <property type="entry name" value="NAD/diacylglycerol_kinase_sf"/>
</dbReference>
<feature type="compositionally biased region" description="Polar residues" evidence="6">
    <location>
        <begin position="14"/>
        <end position="24"/>
    </location>
</feature>
<dbReference type="Proteomes" id="UP001590950">
    <property type="component" value="Unassembled WGS sequence"/>
</dbReference>
<keyword evidence="2" id="KW-0808">Transferase</keyword>
<evidence type="ECO:0000256" key="5">
    <source>
        <dbReference type="ARBA" id="ARBA00023027"/>
    </source>
</evidence>
<evidence type="ECO:0000256" key="6">
    <source>
        <dbReference type="SAM" id="MobiDB-lite"/>
    </source>
</evidence>
<evidence type="ECO:0000313" key="8">
    <source>
        <dbReference type="Proteomes" id="UP001590950"/>
    </source>
</evidence>
<feature type="compositionally biased region" description="Basic and acidic residues" evidence="6">
    <location>
        <begin position="493"/>
        <end position="519"/>
    </location>
</feature>
<feature type="region of interest" description="Disordered" evidence="6">
    <location>
        <begin position="488"/>
        <end position="519"/>
    </location>
</feature>
<keyword evidence="3" id="KW-0418">Kinase</keyword>
<protein>
    <recommendedName>
        <fullName evidence="9">ATP-NAD kinase</fullName>
    </recommendedName>
</protein>
<dbReference type="Pfam" id="PF20143">
    <property type="entry name" value="NAD_kinase_C"/>
    <property type="match status" value="1"/>
</dbReference>
<dbReference type="PANTHER" id="PTHR20275:SF11">
    <property type="entry name" value="KINASE, PUTATIVE (AFU_ORTHOLOGUE AFUA_5G12870)-RELATED"/>
    <property type="match status" value="1"/>
</dbReference>
<feature type="region of interest" description="Disordered" evidence="6">
    <location>
        <begin position="1"/>
        <end position="76"/>
    </location>
</feature>
<evidence type="ECO:0000256" key="2">
    <source>
        <dbReference type="ARBA" id="ARBA00022679"/>
    </source>
</evidence>
<evidence type="ECO:0000256" key="1">
    <source>
        <dbReference type="ARBA" id="ARBA00010995"/>
    </source>
</evidence>
<evidence type="ECO:0008006" key="9">
    <source>
        <dbReference type="Google" id="ProtNLM"/>
    </source>
</evidence>
<sequence>MASFMPDGARAQFDFSSLPSSQARSYADEFRSDSSASDSEYQHALEVVFDPENTHRRKSSMVTTDNPKLAKRSTEKRENTACFVHHLLERQRKAPKGDLSNLPEVKEDTKADKSAVTNHVPATNSRLLTKKQLSDMAWGVRELSKRLGSVRLKLRVKTVFLLTKAHDEGLIGYTQEVVEWLLSKDRETPYIVYVENTLEHNHAFDAKSIIAKDPPREGRLKYWNNELCAKHPLIFDFVVTLGGDGTLLYASWLFQRVVPPVLSFALGSLGFLTKFDYSGFRETLTTAFKDGVTVSLRLRFEGTVMRSQTKGKKRDLVEELIGLEAENDYTHKPDGSYEILNDIVVDRGPNPTMSAIEIFGDDEHFTTVQADGICVATPTGSTAYNLAAGGSLCHPENPVILVTAICAHTLSFRPIILPDTIVLRVGVPYDARTSSWASFDGRERVELCPGDYVTISASRYPFANVMQQGRRSEDWVNSISRTLNWNSRQRQKSFKEWVVDEQEGRNQRESEDEREKGKT</sequence>
<dbReference type="PANTHER" id="PTHR20275">
    <property type="entry name" value="NAD KINASE"/>
    <property type="match status" value="1"/>
</dbReference>
<dbReference type="HAMAP" id="MF_00361">
    <property type="entry name" value="NAD_kinase"/>
    <property type="match status" value="1"/>
</dbReference>
<gene>
    <name evidence="7" type="ORF">N7G274_000113</name>
</gene>
<dbReference type="InterPro" id="IPR002504">
    <property type="entry name" value="NADK"/>
</dbReference>
<dbReference type="SUPFAM" id="SSF111331">
    <property type="entry name" value="NAD kinase/diacylglycerol kinase-like"/>
    <property type="match status" value="1"/>
</dbReference>
<dbReference type="Gene3D" id="3.40.50.10330">
    <property type="entry name" value="Probable inorganic polyphosphate/atp-NAD kinase, domain 1"/>
    <property type="match status" value="1"/>
</dbReference>
<proteinExistence type="inferred from homology"/>
<keyword evidence="5" id="KW-0520">NAD</keyword>
<name>A0ABR4AR80_9LECA</name>
<dbReference type="Pfam" id="PF01513">
    <property type="entry name" value="NAD_kinase"/>
    <property type="match status" value="1"/>
</dbReference>
<reference evidence="7 8" key="1">
    <citation type="submission" date="2024-09" db="EMBL/GenBank/DDBJ databases">
        <title>Rethinking Asexuality: The Enigmatic Case of Functional Sexual Genes in Lepraria (Stereocaulaceae).</title>
        <authorList>
            <person name="Doellman M."/>
            <person name="Sun Y."/>
            <person name="Barcenas-Pena A."/>
            <person name="Lumbsch H.T."/>
            <person name="Grewe F."/>
        </authorList>
    </citation>
    <scope>NUCLEOTIDE SEQUENCE [LARGE SCALE GENOMIC DNA]</scope>
    <source>
        <strain evidence="7 8">Mercado 3170</strain>
    </source>
</reference>
<dbReference type="InterPro" id="IPR017438">
    <property type="entry name" value="ATP-NAD_kinase_N"/>
</dbReference>
<dbReference type="InterPro" id="IPR017437">
    <property type="entry name" value="ATP-NAD_kinase_PpnK-typ_C"/>
</dbReference>
<dbReference type="EMBL" id="JBEFKJ010000001">
    <property type="protein sequence ID" value="KAL2048202.1"/>
    <property type="molecule type" value="Genomic_DNA"/>
</dbReference>
<comment type="caution">
    <text evidence="7">The sequence shown here is derived from an EMBL/GenBank/DDBJ whole genome shotgun (WGS) entry which is preliminary data.</text>
</comment>
<keyword evidence="4" id="KW-0521">NADP</keyword>